<keyword evidence="1" id="KW-0833">Ubl conjugation pathway</keyword>
<reference evidence="4" key="1">
    <citation type="journal article" date="2022" name="IScience">
        <title>Evolution of zygomycete secretomes and the origins of terrestrial fungal ecologies.</title>
        <authorList>
            <person name="Chang Y."/>
            <person name="Wang Y."/>
            <person name="Mondo S."/>
            <person name="Ahrendt S."/>
            <person name="Andreopoulos W."/>
            <person name="Barry K."/>
            <person name="Beard J."/>
            <person name="Benny G.L."/>
            <person name="Blankenship S."/>
            <person name="Bonito G."/>
            <person name="Cuomo C."/>
            <person name="Desiro A."/>
            <person name="Gervers K.A."/>
            <person name="Hundley H."/>
            <person name="Kuo A."/>
            <person name="LaButti K."/>
            <person name="Lang B.F."/>
            <person name="Lipzen A."/>
            <person name="O'Donnell K."/>
            <person name="Pangilinan J."/>
            <person name="Reynolds N."/>
            <person name="Sandor L."/>
            <person name="Smith M.E."/>
            <person name="Tsang A."/>
            <person name="Grigoriev I.V."/>
            <person name="Stajich J.E."/>
            <person name="Spatafora J.W."/>
        </authorList>
    </citation>
    <scope>NUCLEOTIDE SEQUENCE</scope>
    <source>
        <strain evidence="4">RSA 2281</strain>
    </source>
</reference>
<dbReference type="InterPro" id="IPR002083">
    <property type="entry name" value="MATH/TRAF_dom"/>
</dbReference>
<gene>
    <name evidence="4" type="ORF">BDA99DRAFT_570513</name>
</gene>
<dbReference type="EMBL" id="JAIXMP010000009">
    <property type="protein sequence ID" value="KAI9267907.1"/>
    <property type="molecule type" value="Genomic_DNA"/>
</dbReference>
<dbReference type="InterPro" id="IPR008974">
    <property type="entry name" value="TRAF-like"/>
</dbReference>
<evidence type="ECO:0000259" key="2">
    <source>
        <dbReference type="PROSITE" id="PS50144"/>
    </source>
</evidence>
<keyword evidence="5" id="KW-1185">Reference proteome</keyword>
<dbReference type="Proteomes" id="UP001209540">
    <property type="component" value="Unassembled WGS sequence"/>
</dbReference>
<dbReference type="Gene3D" id="2.60.210.10">
    <property type="entry name" value="Apoptosis, Tumor Necrosis Factor Receptor Associated Protein 2, Chain A"/>
    <property type="match status" value="1"/>
</dbReference>
<dbReference type="Pfam" id="PF22486">
    <property type="entry name" value="MATH_2"/>
    <property type="match status" value="1"/>
</dbReference>
<evidence type="ECO:0000259" key="3">
    <source>
        <dbReference type="PROSITE" id="PS50235"/>
    </source>
</evidence>
<dbReference type="InterPro" id="IPR038765">
    <property type="entry name" value="Papain-like_cys_pep_sf"/>
</dbReference>
<dbReference type="SUPFAM" id="SSF49599">
    <property type="entry name" value="TRAF domain-like"/>
    <property type="match status" value="1"/>
</dbReference>
<dbReference type="PROSITE" id="PS50235">
    <property type="entry name" value="USP_3"/>
    <property type="match status" value="1"/>
</dbReference>
<dbReference type="Pfam" id="PF12436">
    <property type="entry name" value="USP7_ICP0_bdg"/>
    <property type="match status" value="1"/>
</dbReference>
<dbReference type="GO" id="GO:0005634">
    <property type="term" value="C:nucleus"/>
    <property type="evidence" value="ECO:0007669"/>
    <property type="project" value="TreeGrafter"/>
</dbReference>
<dbReference type="InterPro" id="IPR001394">
    <property type="entry name" value="Peptidase_C19_UCH"/>
</dbReference>
<dbReference type="Gene3D" id="3.90.70.10">
    <property type="entry name" value="Cysteine proteinases"/>
    <property type="match status" value="1"/>
</dbReference>
<reference evidence="4" key="2">
    <citation type="submission" date="2023-02" db="EMBL/GenBank/DDBJ databases">
        <authorList>
            <consortium name="DOE Joint Genome Institute"/>
            <person name="Mondo S.J."/>
            <person name="Chang Y."/>
            <person name="Wang Y."/>
            <person name="Ahrendt S."/>
            <person name="Andreopoulos W."/>
            <person name="Barry K."/>
            <person name="Beard J."/>
            <person name="Benny G.L."/>
            <person name="Blankenship S."/>
            <person name="Bonito G."/>
            <person name="Cuomo C."/>
            <person name="Desiro A."/>
            <person name="Gervers K.A."/>
            <person name="Hundley H."/>
            <person name="Kuo A."/>
            <person name="LaButti K."/>
            <person name="Lang B.F."/>
            <person name="Lipzen A."/>
            <person name="O'Donnell K."/>
            <person name="Pangilinan J."/>
            <person name="Reynolds N."/>
            <person name="Sandor L."/>
            <person name="Smith M.W."/>
            <person name="Tsang A."/>
            <person name="Grigoriev I.V."/>
            <person name="Stajich J.E."/>
            <person name="Spatafora J.W."/>
        </authorList>
    </citation>
    <scope>NUCLEOTIDE SEQUENCE</scope>
    <source>
        <strain evidence="4">RSA 2281</strain>
    </source>
</reference>
<evidence type="ECO:0000313" key="4">
    <source>
        <dbReference type="EMBL" id="KAI9267907.1"/>
    </source>
</evidence>
<dbReference type="GO" id="GO:0005829">
    <property type="term" value="C:cytosol"/>
    <property type="evidence" value="ECO:0007669"/>
    <property type="project" value="TreeGrafter"/>
</dbReference>
<evidence type="ECO:0000313" key="5">
    <source>
        <dbReference type="Proteomes" id="UP001209540"/>
    </source>
</evidence>
<dbReference type="GO" id="GO:0006508">
    <property type="term" value="P:proteolysis"/>
    <property type="evidence" value="ECO:0007669"/>
    <property type="project" value="UniProtKB-KW"/>
</dbReference>
<feature type="domain" description="USP" evidence="3">
    <location>
        <begin position="226"/>
        <end position="506"/>
    </location>
</feature>
<keyword evidence="4" id="KW-0378">Hydrolase</keyword>
<evidence type="ECO:0000256" key="1">
    <source>
        <dbReference type="ARBA" id="ARBA00022786"/>
    </source>
</evidence>
<proteinExistence type="predicted"/>
<dbReference type="Gene3D" id="3.10.20.90">
    <property type="entry name" value="Phosphatidylinositol 3-kinase Catalytic Subunit, Chain A, domain 1"/>
    <property type="match status" value="1"/>
</dbReference>
<keyword evidence="4" id="KW-0645">Protease</keyword>
<accession>A0AAD5PFI8</accession>
<dbReference type="PROSITE" id="PS50144">
    <property type="entry name" value="MATH"/>
    <property type="match status" value="1"/>
</dbReference>
<dbReference type="InterPro" id="IPR028889">
    <property type="entry name" value="USP"/>
</dbReference>
<dbReference type="AlphaFoldDB" id="A0AAD5PFI8"/>
<dbReference type="PANTHER" id="PTHR24006">
    <property type="entry name" value="UBIQUITIN CARBOXYL-TERMINAL HYDROLASE"/>
    <property type="match status" value="1"/>
</dbReference>
<sequence>MLNGTSSKAEDLPPSYHENSGIHQQTLTFSDENHCPPRALSIVHDWKEIANKLFEPVNDQEIIETKCQHWEVRNWSNITSRALSPPFTVGDHRWILVLFPRGNRWGQSIKHMSLYLGWNGKLSDPRAHACVQFALVLSNKQYPTNYLVKWTDHRYDPMDEDHEDWGYTDMTSIDSLSEMNEATNRPPLMEEEQIRISVIIRVLRSPADNEQHYPLNEKQQYILGCVPIRNEKQKENDDGHISVVLQDLYSIWNFRRAILRTPASNRDGIVVALQKLFYRMQISTTRVDSQLFTVAKFGKQHDTDDPLEFQEELQDCLTKEHPSIKEKYDEIFGIRYKHSDKLEYFVEIESIHTENRLENNLFNMLIEKGDLFSIVPPVLRFHIHSSSPLSNETDALSSSPTLAASHHRCLIYPPVINVSHFVSQYHRSRTPASDDLYVLQSVIVRKKSHTVSGQYFIYTKRSTGIGNNNQWFKIDTKSVISVNEKQVLFFENSDYCSPYMLTYVQKSRLHEISKDISLEDIPRNIAQWVYDDWQGKNIPIHHRVTLLIFTDDAFMESSEMDIFDSNCPVVTKFVFNKSSTSVSKLFSALGQEFFLPENAFRLWTIGKRKNAAVRPKLLINDTDHPKVLGKYLEAHHENIYQSVNSTTQQEQCEYHFYLEAPITQGLWNTTVNVLVFIKYFDIKTQTMSNLSHLVVCKNEKIGSIIDKVNAMVGNRSNTPLEFYEAYSLDRRLNIISNHNIIRCHNSDTFYDAMFENGDILCAQQVLSDSQKQRMRKLSLNPQSYYVSVGLMKSNE</sequence>
<dbReference type="InterPro" id="IPR050164">
    <property type="entry name" value="Peptidase_C19"/>
</dbReference>
<dbReference type="GO" id="GO:0004843">
    <property type="term" value="F:cysteine-type deubiquitinase activity"/>
    <property type="evidence" value="ECO:0007669"/>
    <property type="project" value="InterPro"/>
</dbReference>
<protein>
    <submittedName>
        <fullName evidence="4">ICP0-binding domain of ubiquitin-specific protease 7-domain-containing protein</fullName>
    </submittedName>
</protein>
<feature type="domain" description="MATH" evidence="2">
    <location>
        <begin position="65"/>
        <end position="200"/>
    </location>
</feature>
<comment type="caution">
    <text evidence="4">The sequence shown here is derived from an EMBL/GenBank/DDBJ whole genome shotgun (WGS) entry which is preliminary data.</text>
</comment>
<name>A0AAD5PFI8_9FUNG</name>
<dbReference type="GO" id="GO:0016579">
    <property type="term" value="P:protein deubiquitination"/>
    <property type="evidence" value="ECO:0007669"/>
    <property type="project" value="InterPro"/>
</dbReference>
<dbReference type="InterPro" id="IPR024729">
    <property type="entry name" value="USP7_ICP0-binding_dom"/>
</dbReference>
<dbReference type="SUPFAM" id="SSF54001">
    <property type="entry name" value="Cysteine proteinases"/>
    <property type="match status" value="1"/>
</dbReference>
<dbReference type="Pfam" id="PF00443">
    <property type="entry name" value="UCH"/>
    <property type="match status" value="1"/>
</dbReference>
<organism evidence="4 5">
    <name type="scientific">Phascolomyces articulosus</name>
    <dbReference type="NCBI Taxonomy" id="60185"/>
    <lineage>
        <taxon>Eukaryota</taxon>
        <taxon>Fungi</taxon>
        <taxon>Fungi incertae sedis</taxon>
        <taxon>Mucoromycota</taxon>
        <taxon>Mucoromycotina</taxon>
        <taxon>Mucoromycetes</taxon>
        <taxon>Mucorales</taxon>
        <taxon>Lichtheimiaceae</taxon>
        <taxon>Phascolomyces</taxon>
    </lineage>
</organism>